<accession>A0ABP4A934</accession>
<dbReference type="Gene3D" id="3.40.50.1110">
    <property type="entry name" value="SGNH hydrolase"/>
    <property type="match status" value="1"/>
</dbReference>
<keyword evidence="3" id="KW-1185">Reference proteome</keyword>
<feature type="domain" description="SGNH hydrolase-type esterase" evidence="1">
    <location>
        <begin position="149"/>
        <end position="315"/>
    </location>
</feature>
<dbReference type="Gene3D" id="2.60.120.260">
    <property type="entry name" value="Galactose-binding domain-like"/>
    <property type="match status" value="1"/>
</dbReference>
<dbReference type="PANTHER" id="PTHR37834:SF2">
    <property type="entry name" value="ESTERASE, SGNH HYDROLASE-TYPE"/>
    <property type="match status" value="1"/>
</dbReference>
<dbReference type="InterPro" id="IPR013830">
    <property type="entry name" value="SGNH_hydro"/>
</dbReference>
<sequence length="333" mass="35216">MPEARSDDVAFVAGEVVAPGDPRIVLEGQWGQQPGLAITVNSGSRISFTFSGTAVQALFDVGGLTTAPHLWVTIDDGSSTLYVVEQPVIELTADVAGPHKVEIVVKDVSEHANRWNPPFECAVVFAGLVLDADTRLRLAGRPGGPRLEFYGDSITQGVRALSAHPESEGADGTKSFAYLTARALGASAYQVGFGRQGIVRTGNGEVPSGLESFGWNFAGSAAERVEEPDLVVLNLGVNDETLSAAQYGEYLRLVRSKYGSSEIVALSPFSGKHASEIEAAVKAADDAKIRYVGTDGWITEADCTDDVHPSVEGHAKIAGHLTEQLTKLLRPAS</sequence>
<organism evidence="2 3">
    <name type="scientific">Kribbella koreensis</name>
    <dbReference type="NCBI Taxonomy" id="57909"/>
    <lineage>
        <taxon>Bacteria</taxon>
        <taxon>Bacillati</taxon>
        <taxon>Actinomycetota</taxon>
        <taxon>Actinomycetes</taxon>
        <taxon>Propionibacteriales</taxon>
        <taxon>Kribbellaceae</taxon>
        <taxon>Kribbella</taxon>
    </lineage>
</organism>
<evidence type="ECO:0000313" key="2">
    <source>
        <dbReference type="EMBL" id="GAA0932223.1"/>
    </source>
</evidence>
<name>A0ABP4A934_9ACTN</name>
<dbReference type="InterPro" id="IPR036514">
    <property type="entry name" value="SGNH_hydro_sf"/>
</dbReference>
<dbReference type="Proteomes" id="UP001500542">
    <property type="component" value="Unassembled WGS sequence"/>
</dbReference>
<dbReference type="PANTHER" id="PTHR37834">
    <property type="entry name" value="GDSL-LIKE LIPASE/ACYLHYDROLASE DOMAIN PROTEIN (AFU_ORTHOLOGUE AFUA_2G00620)"/>
    <property type="match status" value="1"/>
</dbReference>
<proteinExistence type="predicted"/>
<dbReference type="EMBL" id="BAAAHK010000003">
    <property type="protein sequence ID" value="GAA0932223.1"/>
    <property type="molecule type" value="Genomic_DNA"/>
</dbReference>
<protein>
    <recommendedName>
        <fullName evidence="1">SGNH hydrolase-type esterase domain-containing protein</fullName>
    </recommendedName>
</protein>
<reference evidence="3" key="1">
    <citation type="journal article" date="2019" name="Int. J. Syst. Evol. Microbiol.">
        <title>The Global Catalogue of Microorganisms (GCM) 10K type strain sequencing project: providing services to taxonomists for standard genome sequencing and annotation.</title>
        <authorList>
            <consortium name="The Broad Institute Genomics Platform"/>
            <consortium name="The Broad Institute Genome Sequencing Center for Infectious Disease"/>
            <person name="Wu L."/>
            <person name="Ma J."/>
        </authorList>
    </citation>
    <scope>NUCLEOTIDE SEQUENCE [LARGE SCALE GENOMIC DNA]</scope>
    <source>
        <strain evidence="3">JCM 10977</strain>
    </source>
</reference>
<comment type="caution">
    <text evidence="2">The sequence shown here is derived from an EMBL/GenBank/DDBJ whole genome shotgun (WGS) entry which is preliminary data.</text>
</comment>
<dbReference type="Pfam" id="PF13472">
    <property type="entry name" value="Lipase_GDSL_2"/>
    <property type="match status" value="1"/>
</dbReference>
<dbReference type="InterPro" id="IPR052762">
    <property type="entry name" value="PCW_deacetylase/CE"/>
</dbReference>
<gene>
    <name evidence="2" type="ORF">GCM10009554_16600</name>
</gene>
<evidence type="ECO:0000259" key="1">
    <source>
        <dbReference type="Pfam" id="PF13472"/>
    </source>
</evidence>
<evidence type="ECO:0000313" key="3">
    <source>
        <dbReference type="Proteomes" id="UP001500542"/>
    </source>
</evidence>
<dbReference type="SUPFAM" id="SSF52266">
    <property type="entry name" value="SGNH hydrolase"/>
    <property type="match status" value="1"/>
</dbReference>